<sequence>MLQCQLQQNHGGGQPGKRPSQLWWPWLTGRMDEARPWVGVSLFWLGATVQLEFASPGPQHASPAVFQSDTEAGHGSGEGVAAVTRIDDTFDGRDCNAKADRFGGRISDRVSQWLPGKRA</sequence>
<evidence type="ECO:0000313" key="2">
    <source>
        <dbReference type="Proteomes" id="UP001157502"/>
    </source>
</evidence>
<organism evidence="1 2">
    <name type="scientific">Dallia pectoralis</name>
    <name type="common">Alaska blackfish</name>
    <dbReference type="NCBI Taxonomy" id="75939"/>
    <lineage>
        <taxon>Eukaryota</taxon>
        <taxon>Metazoa</taxon>
        <taxon>Chordata</taxon>
        <taxon>Craniata</taxon>
        <taxon>Vertebrata</taxon>
        <taxon>Euteleostomi</taxon>
        <taxon>Actinopterygii</taxon>
        <taxon>Neopterygii</taxon>
        <taxon>Teleostei</taxon>
        <taxon>Protacanthopterygii</taxon>
        <taxon>Esociformes</taxon>
        <taxon>Umbridae</taxon>
        <taxon>Dallia</taxon>
    </lineage>
</organism>
<proteinExistence type="predicted"/>
<gene>
    <name evidence="1" type="ORF">DPEC_G00134870</name>
</gene>
<dbReference type="Proteomes" id="UP001157502">
    <property type="component" value="Chromosome 10"/>
</dbReference>
<keyword evidence="2" id="KW-1185">Reference proteome</keyword>
<comment type="caution">
    <text evidence="1">The sequence shown here is derived from an EMBL/GenBank/DDBJ whole genome shotgun (WGS) entry which is preliminary data.</text>
</comment>
<evidence type="ECO:0000313" key="1">
    <source>
        <dbReference type="EMBL" id="KAJ8006404.1"/>
    </source>
</evidence>
<protein>
    <submittedName>
        <fullName evidence="1">Uncharacterized protein</fullName>
    </submittedName>
</protein>
<reference evidence="1" key="1">
    <citation type="submission" date="2021-05" db="EMBL/GenBank/DDBJ databases">
        <authorList>
            <person name="Pan Q."/>
            <person name="Jouanno E."/>
            <person name="Zahm M."/>
            <person name="Klopp C."/>
            <person name="Cabau C."/>
            <person name="Louis A."/>
            <person name="Berthelot C."/>
            <person name="Parey E."/>
            <person name="Roest Crollius H."/>
            <person name="Montfort J."/>
            <person name="Robinson-Rechavi M."/>
            <person name="Bouchez O."/>
            <person name="Lampietro C."/>
            <person name="Lopez Roques C."/>
            <person name="Donnadieu C."/>
            <person name="Postlethwait J."/>
            <person name="Bobe J."/>
            <person name="Dillon D."/>
            <person name="Chandos A."/>
            <person name="von Hippel F."/>
            <person name="Guiguen Y."/>
        </authorList>
    </citation>
    <scope>NUCLEOTIDE SEQUENCE</scope>
    <source>
        <strain evidence="1">YG-Jan2019</strain>
    </source>
</reference>
<dbReference type="EMBL" id="CM055737">
    <property type="protein sequence ID" value="KAJ8006404.1"/>
    <property type="molecule type" value="Genomic_DNA"/>
</dbReference>
<accession>A0ACC2GRM6</accession>
<name>A0ACC2GRM6_DALPE</name>